<gene>
    <name evidence="2" type="ORF">CWS72_15065</name>
</gene>
<reference evidence="3" key="1">
    <citation type="submission" date="2017-12" db="EMBL/GenBank/DDBJ databases">
        <title>Draft genome sequence of Telmatospirillum siberiense 26-4b1T, an acidotolerant peatland alphaproteobacterium potentially involved in sulfur cycling.</title>
        <authorList>
            <person name="Hausmann B."/>
            <person name="Pjevac P."/>
            <person name="Schreck K."/>
            <person name="Herbold C.W."/>
            <person name="Daims H."/>
            <person name="Wagner M."/>
            <person name="Pester M."/>
            <person name="Loy A."/>
        </authorList>
    </citation>
    <scope>NUCLEOTIDE SEQUENCE [LARGE SCALE GENOMIC DNA]</scope>
    <source>
        <strain evidence="3">26-4b1</strain>
    </source>
</reference>
<dbReference type="AlphaFoldDB" id="A0A2N3PTS3"/>
<dbReference type="Proteomes" id="UP000233293">
    <property type="component" value="Unassembled WGS sequence"/>
</dbReference>
<dbReference type="EMBL" id="PIUM01000017">
    <property type="protein sequence ID" value="PKU23804.1"/>
    <property type="molecule type" value="Genomic_DNA"/>
</dbReference>
<keyword evidence="1" id="KW-0472">Membrane</keyword>
<evidence type="ECO:0000256" key="1">
    <source>
        <dbReference type="SAM" id="Phobius"/>
    </source>
</evidence>
<organism evidence="2 3">
    <name type="scientific">Telmatospirillum siberiense</name>
    <dbReference type="NCBI Taxonomy" id="382514"/>
    <lineage>
        <taxon>Bacteria</taxon>
        <taxon>Pseudomonadati</taxon>
        <taxon>Pseudomonadota</taxon>
        <taxon>Alphaproteobacteria</taxon>
        <taxon>Rhodospirillales</taxon>
        <taxon>Rhodospirillaceae</taxon>
        <taxon>Telmatospirillum</taxon>
    </lineage>
</organism>
<keyword evidence="1" id="KW-0812">Transmembrane</keyword>
<dbReference type="RefSeq" id="WP_101251440.1">
    <property type="nucleotide sequence ID" value="NZ_PIUM01000017.1"/>
</dbReference>
<proteinExistence type="predicted"/>
<sequence length="91" mass="9880">MTRILIEYILPILLPTALWGLWLAWAQQRARRAGRQGPEWQSVPISWLLAAGVALALLVAIGGTLHTGYAKGGYHPAAVDEKGHLLPGGFR</sequence>
<protein>
    <submittedName>
        <fullName evidence="2">Uncharacterized protein</fullName>
    </submittedName>
</protein>
<feature type="transmembrane region" description="Helical" evidence="1">
    <location>
        <begin position="45"/>
        <end position="65"/>
    </location>
</feature>
<keyword evidence="1" id="KW-1133">Transmembrane helix</keyword>
<comment type="caution">
    <text evidence="2">The sequence shown here is derived from an EMBL/GenBank/DDBJ whole genome shotgun (WGS) entry which is preliminary data.</text>
</comment>
<accession>A0A2N3PTS3</accession>
<evidence type="ECO:0000313" key="2">
    <source>
        <dbReference type="EMBL" id="PKU23804.1"/>
    </source>
</evidence>
<name>A0A2N3PTS3_9PROT</name>
<feature type="transmembrane region" description="Helical" evidence="1">
    <location>
        <begin position="5"/>
        <end position="25"/>
    </location>
</feature>
<keyword evidence="3" id="KW-1185">Reference proteome</keyword>
<evidence type="ECO:0000313" key="3">
    <source>
        <dbReference type="Proteomes" id="UP000233293"/>
    </source>
</evidence>